<dbReference type="Gene3D" id="3.30.70.3000">
    <property type="match status" value="2"/>
</dbReference>
<organism evidence="18 19">
    <name type="scientific">Lophiostoma macrostomum CBS 122681</name>
    <dbReference type="NCBI Taxonomy" id="1314788"/>
    <lineage>
        <taxon>Eukaryota</taxon>
        <taxon>Fungi</taxon>
        <taxon>Dikarya</taxon>
        <taxon>Ascomycota</taxon>
        <taxon>Pezizomycotina</taxon>
        <taxon>Dothideomycetes</taxon>
        <taxon>Pleosporomycetidae</taxon>
        <taxon>Pleosporales</taxon>
        <taxon>Lophiostomataceae</taxon>
        <taxon>Lophiostoma</taxon>
    </lineage>
</organism>
<evidence type="ECO:0000256" key="9">
    <source>
        <dbReference type="ARBA" id="ARBA00022723"/>
    </source>
</evidence>
<feature type="compositionally biased region" description="Polar residues" evidence="15">
    <location>
        <begin position="571"/>
        <end position="583"/>
    </location>
</feature>
<feature type="domain" description="Thg1 C-terminal" evidence="17">
    <location>
        <begin position="139"/>
        <end position="220"/>
    </location>
</feature>
<dbReference type="Pfam" id="PF14413">
    <property type="entry name" value="Thg1C"/>
    <property type="match status" value="1"/>
</dbReference>
<comment type="cofactor">
    <cofactor evidence="1">
        <name>Mg(2+)</name>
        <dbReference type="ChEBI" id="CHEBI:18420"/>
    </cofactor>
</comment>
<keyword evidence="9" id="KW-0479">Metal-binding</keyword>
<dbReference type="FunFam" id="3.30.70.3000:FF:000001">
    <property type="entry name" value="tRNA(His) guanylyltransferase"/>
    <property type="match status" value="1"/>
</dbReference>
<feature type="region of interest" description="Disordered" evidence="15">
    <location>
        <begin position="522"/>
        <end position="639"/>
    </location>
</feature>
<dbReference type="InterPro" id="IPR025845">
    <property type="entry name" value="Thg1_C_dom"/>
</dbReference>
<dbReference type="OrthoDB" id="62560at2759"/>
<comment type="catalytic activity">
    <reaction evidence="14">
        <text>a 5'-end ribonucleotide-tRNA(His) + GTP + ATP + H2O = a 5'-end phospho-guanosine-ribonucleotide-tRNA(His) + AMP + 2 diphosphate + H(+)</text>
        <dbReference type="Rhea" id="RHEA:54564"/>
        <dbReference type="Rhea" id="RHEA-COMP:14193"/>
        <dbReference type="Rhea" id="RHEA-COMP:14917"/>
        <dbReference type="ChEBI" id="CHEBI:15377"/>
        <dbReference type="ChEBI" id="CHEBI:15378"/>
        <dbReference type="ChEBI" id="CHEBI:30616"/>
        <dbReference type="ChEBI" id="CHEBI:33019"/>
        <dbReference type="ChEBI" id="CHEBI:37565"/>
        <dbReference type="ChEBI" id="CHEBI:138282"/>
        <dbReference type="ChEBI" id="CHEBI:141847"/>
        <dbReference type="ChEBI" id="CHEBI:456215"/>
        <dbReference type="EC" id="2.7.7.79"/>
    </reaction>
</comment>
<keyword evidence="12" id="KW-0342">GTP-binding</keyword>
<dbReference type="PANTHER" id="PTHR12729:SF6">
    <property type="entry name" value="TRNA(HIS) GUANYLYLTRANSFERASE-RELATED"/>
    <property type="match status" value="1"/>
</dbReference>
<feature type="compositionally biased region" description="Polar residues" evidence="15">
    <location>
        <begin position="446"/>
        <end position="469"/>
    </location>
</feature>
<evidence type="ECO:0000313" key="19">
    <source>
        <dbReference type="Proteomes" id="UP000799324"/>
    </source>
</evidence>
<feature type="compositionally biased region" description="Low complexity" evidence="15">
    <location>
        <begin position="384"/>
        <end position="407"/>
    </location>
</feature>
<evidence type="ECO:0000256" key="1">
    <source>
        <dbReference type="ARBA" id="ARBA00001946"/>
    </source>
</evidence>
<evidence type="ECO:0000256" key="10">
    <source>
        <dbReference type="ARBA" id="ARBA00022741"/>
    </source>
</evidence>
<dbReference type="Pfam" id="PF04446">
    <property type="entry name" value="Thg1"/>
    <property type="match status" value="1"/>
</dbReference>
<evidence type="ECO:0000256" key="2">
    <source>
        <dbReference type="ARBA" id="ARBA00002939"/>
    </source>
</evidence>
<dbReference type="InterPro" id="IPR038469">
    <property type="entry name" value="tRNAHis_GuaTrfase_Thg1_sf"/>
</dbReference>
<feature type="compositionally biased region" description="Low complexity" evidence="15">
    <location>
        <begin position="292"/>
        <end position="302"/>
    </location>
</feature>
<evidence type="ECO:0000256" key="13">
    <source>
        <dbReference type="ARBA" id="ARBA00032480"/>
    </source>
</evidence>
<keyword evidence="8" id="KW-0548">Nucleotidyltransferase</keyword>
<feature type="compositionally biased region" description="Polar residues" evidence="15">
    <location>
        <begin position="314"/>
        <end position="323"/>
    </location>
</feature>
<evidence type="ECO:0000256" key="6">
    <source>
        <dbReference type="ARBA" id="ARBA00022679"/>
    </source>
</evidence>
<evidence type="ECO:0000256" key="5">
    <source>
        <dbReference type="ARBA" id="ARBA00015443"/>
    </source>
</evidence>
<evidence type="ECO:0000256" key="8">
    <source>
        <dbReference type="ARBA" id="ARBA00022695"/>
    </source>
</evidence>
<keyword evidence="19" id="KW-1185">Reference proteome</keyword>
<dbReference type="EMBL" id="MU004291">
    <property type="protein sequence ID" value="KAF2661984.1"/>
    <property type="molecule type" value="Genomic_DNA"/>
</dbReference>
<evidence type="ECO:0000256" key="14">
    <source>
        <dbReference type="ARBA" id="ARBA00047281"/>
    </source>
</evidence>
<keyword evidence="6" id="KW-0808">Transferase</keyword>
<dbReference type="PRINTS" id="PR01217">
    <property type="entry name" value="PRICHEXTENSN"/>
</dbReference>
<dbReference type="InterPro" id="IPR007537">
    <property type="entry name" value="tRNAHis_GuaTrfase_Thg1"/>
</dbReference>
<proteinExistence type="inferred from homology"/>
<evidence type="ECO:0000256" key="7">
    <source>
        <dbReference type="ARBA" id="ARBA00022694"/>
    </source>
</evidence>
<feature type="compositionally biased region" description="Polar residues" evidence="15">
    <location>
        <begin position="357"/>
        <end position="379"/>
    </location>
</feature>
<gene>
    <name evidence="18" type="ORF">K491DRAFT_336566</name>
</gene>
<name>A0A6A6TTN1_9PLEO</name>
<dbReference type="Proteomes" id="UP000799324">
    <property type="component" value="Unassembled WGS sequence"/>
</dbReference>
<feature type="compositionally biased region" description="Basic residues" evidence="15">
    <location>
        <begin position="538"/>
        <end position="548"/>
    </location>
</feature>
<dbReference type="PANTHER" id="PTHR12729">
    <property type="entry name" value="TRNA(HIS) GUANYLYLTRANSFERASE-RELATED"/>
    <property type="match status" value="1"/>
</dbReference>
<dbReference type="InterPro" id="IPR024956">
    <property type="entry name" value="tRNAHis_GuaTrfase_cat"/>
</dbReference>
<sequence>MANSKYEYVRSFEQHDILLSNTWIVVRIDGRGFSKLTAKYKFTKPNDERALNLMNAAAEAVMKELPDLVLAYGNSDEFSFVFHKDCVLFERRASKLTTTIVSTFTSYYTFLWPTYFPATQLTPPLPSFDGRAVCYPSDQNLRDYISWRQVDCHINNLYNTAFWTLVQQGGMEARAAERELSGTVSSDKNEILFSRFQINYNNEPEIFRKGSVLYRDFFPMEAQSSPPPQSTREPPVLSHPQPRRALTRPMSQPLERTIPGLLEDSPASTVTTPRGPTFLSTSTTPSPPPSPSSMSIPAFPFPQNFVPVSPPPSGTATASTSMAKHSLPRITPLPLPPPTLKPSTKPPPSLSPPNPAAHTNFSPLASPSINVPDRTTSSHPRIISHSASASLTMPSSSRTMVVSTSTPKPTLKHRSPSLSVLEGQPPVIPLRISSIPANTKPRKLSLPSQKSFSNLQSNDKENATTSKPSRPSPPMSTMKELPSPPIDSTFPHLPQSPEWTETQWADIRTPDAMDQVIPNPIFGSPDALRSSRCEAHTVSRRSRSHSRLHSAPTSFFPSPPSKSDLRGKAPVQSSMVARSQANTGKAKVTEEGGWAAGTKDSRREGKERGKEKEKERESGVPKEMSRTQRDKDRKRRTKARIVVEHVDVIKDEFWERRPWIQSGKAGV</sequence>
<keyword evidence="7" id="KW-0819">tRNA processing</keyword>
<comment type="similarity">
    <text evidence="3">Belongs to the tRNA(His) guanylyltransferase family.</text>
</comment>
<feature type="compositionally biased region" description="Pro residues" evidence="15">
    <location>
        <begin position="331"/>
        <end position="355"/>
    </location>
</feature>
<accession>A0A6A6TTN1</accession>
<dbReference type="EC" id="2.7.7.79" evidence="4"/>
<comment type="function">
    <text evidence="2">Adds a GMP to the 5'-end of tRNA(His) after transcription and RNase P cleavage.</text>
</comment>
<dbReference type="GO" id="GO:0006400">
    <property type="term" value="P:tRNA modification"/>
    <property type="evidence" value="ECO:0007669"/>
    <property type="project" value="InterPro"/>
</dbReference>
<evidence type="ECO:0000256" key="12">
    <source>
        <dbReference type="ARBA" id="ARBA00023134"/>
    </source>
</evidence>
<evidence type="ECO:0000256" key="15">
    <source>
        <dbReference type="SAM" id="MobiDB-lite"/>
    </source>
</evidence>
<dbReference type="GO" id="GO:0008193">
    <property type="term" value="F:tRNA guanylyltransferase activity"/>
    <property type="evidence" value="ECO:0007669"/>
    <property type="project" value="UniProtKB-EC"/>
</dbReference>
<keyword evidence="11" id="KW-0460">Magnesium</keyword>
<protein>
    <recommendedName>
        <fullName evidence="5">tRNA(His) guanylyltransferase</fullName>
        <ecNumber evidence="4">2.7.7.79</ecNumber>
    </recommendedName>
    <alternativeName>
        <fullName evidence="13">tRNA-histidine guanylyltransferase</fullName>
    </alternativeName>
</protein>
<evidence type="ECO:0000256" key="11">
    <source>
        <dbReference type="ARBA" id="ARBA00022842"/>
    </source>
</evidence>
<feature type="compositionally biased region" description="Basic and acidic residues" evidence="15">
    <location>
        <begin position="599"/>
        <end position="631"/>
    </location>
</feature>
<dbReference type="GO" id="GO:0005525">
    <property type="term" value="F:GTP binding"/>
    <property type="evidence" value="ECO:0007669"/>
    <property type="project" value="UniProtKB-KW"/>
</dbReference>
<keyword evidence="10" id="KW-0547">Nucleotide-binding</keyword>
<evidence type="ECO:0000256" key="3">
    <source>
        <dbReference type="ARBA" id="ARBA00010113"/>
    </source>
</evidence>
<dbReference type="AlphaFoldDB" id="A0A6A6TTN1"/>
<evidence type="ECO:0000259" key="16">
    <source>
        <dbReference type="Pfam" id="PF04446"/>
    </source>
</evidence>
<feature type="domain" description="tRNAHis guanylyltransferase catalytic" evidence="16">
    <location>
        <begin position="6"/>
        <end position="136"/>
    </location>
</feature>
<evidence type="ECO:0000259" key="17">
    <source>
        <dbReference type="Pfam" id="PF14413"/>
    </source>
</evidence>
<evidence type="ECO:0000313" key="18">
    <source>
        <dbReference type="EMBL" id="KAF2661984.1"/>
    </source>
</evidence>
<dbReference type="GO" id="GO:0000287">
    <property type="term" value="F:magnesium ion binding"/>
    <property type="evidence" value="ECO:0007669"/>
    <property type="project" value="InterPro"/>
</dbReference>
<evidence type="ECO:0000256" key="4">
    <source>
        <dbReference type="ARBA" id="ARBA00012511"/>
    </source>
</evidence>
<reference evidence="18" key="1">
    <citation type="journal article" date="2020" name="Stud. Mycol.">
        <title>101 Dothideomycetes genomes: a test case for predicting lifestyles and emergence of pathogens.</title>
        <authorList>
            <person name="Haridas S."/>
            <person name="Albert R."/>
            <person name="Binder M."/>
            <person name="Bloem J."/>
            <person name="Labutti K."/>
            <person name="Salamov A."/>
            <person name="Andreopoulos B."/>
            <person name="Baker S."/>
            <person name="Barry K."/>
            <person name="Bills G."/>
            <person name="Bluhm B."/>
            <person name="Cannon C."/>
            <person name="Castanera R."/>
            <person name="Culley D."/>
            <person name="Daum C."/>
            <person name="Ezra D."/>
            <person name="Gonzalez J."/>
            <person name="Henrissat B."/>
            <person name="Kuo A."/>
            <person name="Liang C."/>
            <person name="Lipzen A."/>
            <person name="Lutzoni F."/>
            <person name="Magnuson J."/>
            <person name="Mondo S."/>
            <person name="Nolan M."/>
            <person name="Ohm R."/>
            <person name="Pangilinan J."/>
            <person name="Park H.-J."/>
            <person name="Ramirez L."/>
            <person name="Alfaro M."/>
            <person name="Sun H."/>
            <person name="Tritt A."/>
            <person name="Yoshinaga Y."/>
            <person name="Zwiers L.-H."/>
            <person name="Turgeon B."/>
            <person name="Goodwin S."/>
            <person name="Spatafora J."/>
            <person name="Crous P."/>
            <person name="Grigoriev I."/>
        </authorList>
    </citation>
    <scope>NUCLEOTIDE SEQUENCE</scope>
    <source>
        <strain evidence="18">CBS 122681</strain>
    </source>
</reference>
<feature type="region of interest" description="Disordered" evidence="15">
    <location>
        <begin position="220"/>
        <end position="496"/>
    </location>
</feature>